<evidence type="ECO:0000313" key="4">
    <source>
        <dbReference type="Proteomes" id="UP000664859"/>
    </source>
</evidence>
<feature type="domain" description="USP" evidence="2">
    <location>
        <begin position="122"/>
        <end position="512"/>
    </location>
</feature>
<sequence length="515" mass="54567">MASFSFSFARKAAPTNWAALVKAPPGQRQPSQAAAAAAAAAAPLSKSGASARRPVLESPPPEPLCVSEDQWLEQALAALGPSSKASASPAQLASAQQQQQQKQDTAEAEAAANALWRGLACRGMVNTGNTCYRLAVLQSLLACAPLAEAVLARPARRLLAAPAAAEHVPTWTALAQFWREFWGIGAANAGKAVNPQDTLRQVLGSFRGAVAGEQEDAEEFLAYFLGKLHDEVERLVKKQAKDAEQHAVLQQAAVDDEWQEVGRGGVAAVVNRQAEARAAAVESVITRVFHGTLRSEASHTSQLGRAPLSVMVEPFHCLQLPVPPPDAPPARPPAGGSYRGAPHRPPPLQLEAMLAAFFGGEVLEGVRGGGRGVVRAQRQSALESLPRVLTLQLKQYAFHRAHGTALRTGRPIAYPLELRIPDAHLGAKARSDAAKRGRTYRLFAVVLHYGAAGAAASSGHYTALVRRGGGGGGGDVWYDCDDRVITPIDEADVLSPRHAHGAAPYLLFYQRQLPA</sequence>
<evidence type="ECO:0000313" key="3">
    <source>
        <dbReference type="EMBL" id="KAG5185470.1"/>
    </source>
</evidence>
<dbReference type="PROSITE" id="PS50235">
    <property type="entry name" value="USP_3"/>
    <property type="match status" value="1"/>
</dbReference>
<gene>
    <name evidence="3" type="ORF">JKP88DRAFT_354191</name>
</gene>
<feature type="region of interest" description="Disordered" evidence="1">
    <location>
        <begin position="46"/>
        <end position="65"/>
    </location>
</feature>
<dbReference type="GO" id="GO:0005829">
    <property type="term" value="C:cytosol"/>
    <property type="evidence" value="ECO:0007669"/>
    <property type="project" value="TreeGrafter"/>
</dbReference>
<dbReference type="GO" id="GO:0004843">
    <property type="term" value="F:cysteine-type deubiquitinase activity"/>
    <property type="evidence" value="ECO:0007669"/>
    <property type="project" value="InterPro"/>
</dbReference>
<dbReference type="Pfam" id="PF00443">
    <property type="entry name" value="UCH"/>
    <property type="match status" value="1"/>
</dbReference>
<name>A0A836CGA5_9STRA</name>
<dbReference type="InterPro" id="IPR050164">
    <property type="entry name" value="Peptidase_C19"/>
</dbReference>
<reference evidence="3" key="1">
    <citation type="submission" date="2021-02" db="EMBL/GenBank/DDBJ databases">
        <title>First Annotated Genome of the Yellow-green Alga Tribonema minus.</title>
        <authorList>
            <person name="Mahan K.M."/>
        </authorList>
    </citation>
    <scope>NUCLEOTIDE SEQUENCE</scope>
    <source>
        <strain evidence="3">UTEX B ZZ1240</strain>
    </source>
</reference>
<dbReference type="EMBL" id="JAFCMP010000131">
    <property type="protein sequence ID" value="KAG5185470.1"/>
    <property type="molecule type" value="Genomic_DNA"/>
</dbReference>
<evidence type="ECO:0000259" key="2">
    <source>
        <dbReference type="PROSITE" id="PS50235"/>
    </source>
</evidence>
<comment type="caution">
    <text evidence="3">The sequence shown here is derived from an EMBL/GenBank/DDBJ whole genome shotgun (WGS) entry which is preliminary data.</text>
</comment>
<dbReference type="InterPro" id="IPR028889">
    <property type="entry name" value="USP"/>
</dbReference>
<dbReference type="OrthoDB" id="429671at2759"/>
<accession>A0A836CGA5</accession>
<feature type="region of interest" description="Disordered" evidence="1">
    <location>
        <begin position="85"/>
        <end position="106"/>
    </location>
</feature>
<protein>
    <recommendedName>
        <fullName evidence="2">USP domain-containing protein</fullName>
    </recommendedName>
</protein>
<dbReference type="Gene3D" id="3.90.70.10">
    <property type="entry name" value="Cysteine proteinases"/>
    <property type="match status" value="1"/>
</dbReference>
<dbReference type="CDD" id="cd02257">
    <property type="entry name" value="Peptidase_C19"/>
    <property type="match status" value="1"/>
</dbReference>
<dbReference type="Proteomes" id="UP000664859">
    <property type="component" value="Unassembled WGS sequence"/>
</dbReference>
<dbReference type="GO" id="GO:0016579">
    <property type="term" value="P:protein deubiquitination"/>
    <property type="evidence" value="ECO:0007669"/>
    <property type="project" value="InterPro"/>
</dbReference>
<dbReference type="AlphaFoldDB" id="A0A836CGA5"/>
<evidence type="ECO:0000256" key="1">
    <source>
        <dbReference type="SAM" id="MobiDB-lite"/>
    </source>
</evidence>
<dbReference type="SUPFAM" id="SSF54001">
    <property type="entry name" value="Cysteine proteinases"/>
    <property type="match status" value="1"/>
</dbReference>
<organism evidence="3 4">
    <name type="scientific">Tribonema minus</name>
    <dbReference type="NCBI Taxonomy" id="303371"/>
    <lineage>
        <taxon>Eukaryota</taxon>
        <taxon>Sar</taxon>
        <taxon>Stramenopiles</taxon>
        <taxon>Ochrophyta</taxon>
        <taxon>PX clade</taxon>
        <taxon>Xanthophyceae</taxon>
        <taxon>Tribonematales</taxon>
        <taxon>Tribonemataceae</taxon>
        <taxon>Tribonema</taxon>
    </lineage>
</organism>
<dbReference type="GO" id="GO:0005634">
    <property type="term" value="C:nucleus"/>
    <property type="evidence" value="ECO:0007669"/>
    <property type="project" value="TreeGrafter"/>
</dbReference>
<dbReference type="PANTHER" id="PTHR24006">
    <property type="entry name" value="UBIQUITIN CARBOXYL-TERMINAL HYDROLASE"/>
    <property type="match status" value="1"/>
</dbReference>
<dbReference type="InterPro" id="IPR038765">
    <property type="entry name" value="Papain-like_cys_pep_sf"/>
</dbReference>
<proteinExistence type="predicted"/>
<dbReference type="InterPro" id="IPR001394">
    <property type="entry name" value="Peptidase_C19_UCH"/>
</dbReference>
<keyword evidence="4" id="KW-1185">Reference proteome</keyword>